<keyword evidence="9" id="KW-1185">Reference proteome</keyword>
<evidence type="ECO:0000313" key="9">
    <source>
        <dbReference type="Proteomes" id="UP000019486"/>
    </source>
</evidence>
<dbReference type="OrthoDB" id="556585at2"/>
<dbReference type="AlphaFoldDB" id="W9HAD3"/>
<feature type="transmembrane region" description="Helical" evidence="7">
    <location>
        <begin position="72"/>
        <end position="99"/>
    </location>
</feature>
<dbReference type="STRING" id="1385369.N825_24465"/>
<evidence type="ECO:0000256" key="7">
    <source>
        <dbReference type="SAM" id="Phobius"/>
    </source>
</evidence>
<dbReference type="GO" id="GO:0005886">
    <property type="term" value="C:plasma membrane"/>
    <property type="evidence" value="ECO:0007669"/>
    <property type="project" value="UniProtKB-SubCell"/>
</dbReference>
<feature type="transmembrane region" description="Helical" evidence="7">
    <location>
        <begin position="111"/>
        <end position="132"/>
    </location>
</feature>
<evidence type="ECO:0000313" key="8">
    <source>
        <dbReference type="EMBL" id="EWY41696.1"/>
    </source>
</evidence>
<dbReference type="Pfam" id="PF02417">
    <property type="entry name" value="Chromate_transp"/>
    <property type="match status" value="1"/>
</dbReference>
<evidence type="ECO:0000256" key="2">
    <source>
        <dbReference type="ARBA" id="ARBA00005262"/>
    </source>
</evidence>
<organism evidence="8 9">
    <name type="scientific">Skermanella stibiiresistens SB22</name>
    <dbReference type="NCBI Taxonomy" id="1385369"/>
    <lineage>
        <taxon>Bacteria</taxon>
        <taxon>Pseudomonadati</taxon>
        <taxon>Pseudomonadota</taxon>
        <taxon>Alphaproteobacteria</taxon>
        <taxon>Rhodospirillales</taxon>
        <taxon>Azospirillaceae</taxon>
        <taxon>Skermanella</taxon>
    </lineage>
</organism>
<dbReference type="PANTHER" id="PTHR43663:SF1">
    <property type="entry name" value="CHROMATE TRANSPORTER"/>
    <property type="match status" value="1"/>
</dbReference>
<name>W9HAD3_9PROT</name>
<feature type="transmembrane region" description="Helical" evidence="7">
    <location>
        <begin position="7"/>
        <end position="31"/>
    </location>
</feature>
<evidence type="ECO:0000256" key="4">
    <source>
        <dbReference type="ARBA" id="ARBA00022692"/>
    </source>
</evidence>
<evidence type="ECO:0000256" key="1">
    <source>
        <dbReference type="ARBA" id="ARBA00004651"/>
    </source>
</evidence>
<dbReference type="PANTHER" id="PTHR43663">
    <property type="entry name" value="CHROMATE TRANSPORT PROTEIN-RELATED"/>
    <property type="match status" value="1"/>
</dbReference>
<keyword evidence="6 7" id="KW-0472">Membrane</keyword>
<evidence type="ECO:0000256" key="5">
    <source>
        <dbReference type="ARBA" id="ARBA00022989"/>
    </source>
</evidence>
<comment type="subcellular location">
    <subcellularLocation>
        <location evidence="1">Cell membrane</location>
        <topology evidence="1">Multi-pass membrane protein</topology>
    </subcellularLocation>
</comment>
<comment type="caution">
    <text evidence="8">The sequence shown here is derived from an EMBL/GenBank/DDBJ whole genome shotgun (WGS) entry which is preliminary data.</text>
</comment>
<evidence type="ECO:0000256" key="3">
    <source>
        <dbReference type="ARBA" id="ARBA00022475"/>
    </source>
</evidence>
<dbReference type="InterPro" id="IPR003370">
    <property type="entry name" value="Chromate_transpt"/>
</dbReference>
<dbReference type="RefSeq" id="WP_037448283.1">
    <property type="nucleotide sequence ID" value="NZ_AVFL01000003.1"/>
</dbReference>
<dbReference type="Proteomes" id="UP000019486">
    <property type="component" value="Unassembled WGS sequence"/>
</dbReference>
<dbReference type="InterPro" id="IPR052518">
    <property type="entry name" value="CHR_Transporter"/>
</dbReference>
<sequence length="180" mass="18530">MPDNPYLALAIVFVPLSLVSFGGGVSVLPAIQHQTVDIQAWATEREFVELFAVSRTAPGPGSMLVTLVGWKVAGWGGALITTLSMFVPSSILCFMAAGAWARHEGKRWHTVIQSGLAPVGTGLIAAGVISLFRIADGGPASWATAAVTAAILLARPRTPPILPLAAAGAVFALLGLSPHA</sequence>
<keyword evidence="4 7" id="KW-0812">Transmembrane</keyword>
<feature type="transmembrane region" description="Helical" evidence="7">
    <location>
        <begin position="161"/>
        <end position="179"/>
    </location>
</feature>
<evidence type="ECO:0000256" key="6">
    <source>
        <dbReference type="ARBA" id="ARBA00023136"/>
    </source>
</evidence>
<comment type="similarity">
    <text evidence="2">Belongs to the chromate ion transporter (CHR) (TC 2.A.51) family.</text>
</comment>
<proteinExistence type="inferred from homology"/>
<dbReference type="GO" id="GO:0015109">
    <property type="term" value="F:chromate transmembrane transporter activity"/>
    <property type="evidence" value="ECO:0007669"/>
    <property type="project" value="InterPro"/>
</dbReference>
<reference evidence="8 9" key="1">
    <citation type="submission" date="2013-08" db="EMBL/GenBank/DDBJ databases">
        <title>The genome sequence of Skermanella stibiiresistens.</title>
        <authorList>
            <person name="Zhu W."/>
            <person name="Wang G."/>
        </authorList>
    </citation>
    <scope>NUCLEOTIDE SEQUENCE [LARGE SCALE GENOMIC DNA]</scope>
    <source>
        <strain evidence="8 9">SB22</strain>
    </source>
</reference>
<gene>
    <name evidence="8" type="ORF">N825_24465</name>
</gene>
<keyword evidence="5 7" id="KW-1133">Transmembrane helix</keyword>
<protein>
    <submittedName>
        <fullName evidence="8">Chromate transporter</fullName>
    </submittedName>
</protein>
<dbReference type="EMBL" id="AVFL01000003">
    <property type="protein sequence ID" value="EWY41696.1"/>
    <property type="molecule type" value="Genomic_DNA"/>
</dbReference>
<keyword evidence="3" id="KW-1003">Cell membrane</keyword>
<accession>W9HAD3</accession>